<organism evidence="2 3">
    <name type="scientific">Trachymyrmex septentrionalis</name>
    <dbReference type="NCBI Taxonomy" id="34720"/>
    <lineage>
        <taxon>Eukaryota</taxon>
        <taxon>Metazoa</taxon>
        <taxon>Ecdysozoa</taxon>
        <taxon>Arthropoda</taxon>
        <taxon>Hexapoda</taxon>
        <taxon>Insecta</taxon>
        <taxon>Pterygota</taxon>
        <taxon>Neoptera</taxon>
        <taxon>Endopterygota</taxon>
        <taxon>Hymenoptera</taxon>
        <taxon>Apocrita</taxon>
        <taxon>Aculeata</taxon>
        <taxon>Formicoidea</taxon>
        <taxon>Formicidae</taxon>
        <taxon>Myrmicinae</taxon>
        <taxon>Trachymyrmex</taxon>
    </lineage>
</organism>
<gene>
    <name evidence="2" type="ORF">ALC56_09901</name>
</gene>
<dbReference type="Pfam" id="PF26215">
    <property type="entry name" value="HTH_animal"/>
    <property type="match status" value="1"/>
</dbReference>
<feature type="domain" description="GIY-YIG" evidence="1">
    <location>
        <begin position="322"/>
        <end position="409"/>
    </location>
</feature>
<dbReference type="CDD" id="cd10442">
    <property type="entry name" value="GIY-YIG_PLEs"/>
    <property type="match status" value="1"/>
</dbReference>
<evidence type="ECO:0000313" key="2">
    <source>
        <dbReference type="EMBL" id="KYN35751.1"/>
    </source>
</evidence>
<dbReference type="PANTHER" id="PTHR21301:SF10">
    <property type="entry name" value="REVERSE TRANSCRIPTASE DOMAIN-CONTAINING PROTEIN"/>
    <property type="match status" value="1"/>
</dbReference>
<dbReference type="SUPFAM" id="SSF82771">
    <property type="entry name" value="GIY-YIG endonuclease"/>
    <property type="match status" value="1"/>
</dbReference>
<dbReference type="Proteomes" id="UP000078541">
    <property type="component" value="Unassembled WGS sequence"/>
</dbReference>
<dbReference type="InterPro" id="IPR000305">
    <property type="entry name" value="GIY-YIG_endonuc"/>
</dbReference>
<dbReference type="PROSITE" id="PS50164">
    <property type="entry name" value="GIY_YIG"/>
    <property type="match status" value="1"/>
</dbReference>
<dbReference type="AlphaFoldDB" id="A0A151JU52"/>
<evidence type="ECO:0000313" key="3">
    <source>
        <dbReference type="Proteomes" id="UP000078541"/>
    </source>
</evidence>
<proteinExistence type="predicted"/>
<name>A0A151JU52_9HYME</name>
<protein>
    <recommendedName>
        <fullName evidence="1">GIY-YIG domain-containing protein</fullName>
    </recommendedName>
</protein>
<accession>A0A151JU52</accession>
<dbReference type="PANTHER" id="PTHR21301">
    <property type="entry name" value="REVERSE TRANSCRIPTASE"/>
    <property type="match status" value="1"/>
</dbReference>
<keyword evidence="3" id="KW-1185">Reference proteome</keyword>
<dbReference type="InterPro" id="IPR035901">
    <property type="entry name" value="GIY-YIG_endonuc_sf"/>
</dbReference>
<reference evidence="2 3" key="1">
    <citation type="submission" date="2016-03" db="EMBL/GenBank/DDBJ databases">
        <title>Trachymyrmex septentrionalis WGS genome.</title>
        <authorList>
            <person name="Nygaard S."/>
            <person name="Hu H."/>
            <person name="Boomsma J."/>
            <person name="Zhang G."/>
        </authorList>
    </citation>
    <scope>NUCLEOTIDE SEQUENCE [LARGE SCALE GENOMIC DNA]</scope>
    <source>
        <strain evidence="2">Tsep2-gDNA-1</strain>
        <tissue evidence="2">Whole body</tissue>
    </source>
</reference>
<dbReference type="EMBL" id="KQ981795">
    <property type="protein sequence ID" value="KYN35751.1"/>
    <property type="molecule type" value="Genomic_DNA"/>
</dbReference>
<sequence>MKGLTPKEIKAELDNVHSTSAPAFATVYNWVNEFKRDRTSTCDAPRLGRPIEAAAPEIIDKAPPALPANRDLLEVIPPPSPSPPPDRIFSDTPLLTSDSSVISISVRLRRTLRIAFNYSFRYVDDIVMAVLSNMIDFILTTFNSFHPRLQFTLEIGGNSINFLDVTIINNNGLELDWYHKPFSGWFLNFYSNHPIAQKRGTIFSLVDRTILLSDVRFHTQNLTLIINILLDNDYPLSFIFDTINLRIKNLNRNRHITQKHNSLNDNVEAKESVSWLTVPFIPLHTEKFNRFNNNDVRVSFRSPNKLKKYIKVHKDVYPQTSKNNVVYKISCNDCDATYVGQTGRKLKTRIAEHRNHIRYNTSARSVITEHRRQLDHEFKWDEVEILDEEPCYRRRLVSEMINIKKQKNGLNLQTDTDGLHKAYIPIINRV</sequence>
<dbReference type="InterPro" id="IPR058912">
    <property type="entry name" value="HTH_animal"/>
</dbReference>
<dbReference type="Gene3D" id="3.40.1440.10">
    <property type="entry name" value="GIY-YIG endonuclease"/>
    <property type="match status" value="1"/>
</dbReference>
<evidence type="ECO:0000259" key="1">
    <source>
        <dbReference type="PROSITE" id="PS50164"/>
    </source>
</evidence>